<dbReference type="Gene3D" id="3.30.200.20">
    <property type="entry name" value="Phosphorylase Kinase, domain 1"/>
    <property type="match status" value="1"/>
</dbReference>
<gene>
    <name evidence="1" type="ORF">PoB_006975200</name>
</gene>
<keyword evidence="2" id="KW-1185">Reference proteome</keyword>
<keyword evidence="1" id="KW-0808">Transferase</keyword>
<name>A0AAV4DGA0_9GAST</name>
<organism evidence="1 2">
    <name type="scientific">Plakobranchus ocellatus</name>
    <dbReference type="NCBI Taxonomy" id="259542"/>
    <lineage>
        <taxon>Eukaryota</taxon>
        <taxon>Metazoa</taxon>
        <taxon>Spiralia</taxon>
        <taxon>Lophotrochozoa</taxon>
        <taxon>Mollusca</taxon>
        <taxon>Gastropoda</taxon>
        <taxon>Heterobranchia</taxon>
        <taxon>Euthyneura</taxon>
        <taxon>Panpulmonata</taxon>
        <taxon>Sacoglossa</taxon>
        <taxon>Placobranchoidea</taxon>
        <taxon>Plakobranchidae</taxon>
        <taxon>Plakobranchus</taxon>
    </lineage>
</organism>
<keyword evidence="1" id="KW-0418">Kinase</keyword>
<dbReference type="GO" id="GO:0016301">
    <property type="term" value="F:kinase activity"/>
    <property type="evidence" value="ECO:0007669"/>
    <property type="project" value="UniProtKB-KW"/>
</dbReference>
<dbReference type="Proteomes" id="UP000735302">
    <property type="component" value="Unassembled WGS sequence"/>
</dbReference>
<dbReference type="EMBL" id="BLXT01007857">
    <property type="protein sequence ID" value="GFO43247.1"/>
    <property type="molecule type" value="Genomic_DNA"/>
</dbReference>
<sequence>MNVASGSQGPRTPTNRPLLVVSGWSKLGHFRVKLGPRAVTDPRDNKRVALKKMSNVFQNVVSAIRVYRELRMLCHFRHENEPPSAIMSGHLHFLHADSVRGFSTSPCCQLMASEYDSSPLLRFKCPKGCILLLHVQINTVETFRGSPFLSVSQTCAVASVGGIDLFATDLKIKC</sequence>
<accession>A0AAV4DGA0</accession>
<evidence type="ECO:0000313" key="1">
    <source>
        <dbReference type="EMBL" id="GFO43247.1"/>
    </source>
</evidence>
<comment type="caution">
    <text evidence="1">The sequence shown here is derived from an EMBL/GenBank/DDBJ whole genome shotgun (WGS) entry which is preliminary data.</text>
</comment>
<protein>
    <submittedName>
        <fullName evidence="1">Mitogen-activated protein kinase</fullName>
    </submittedName>
</protein>
<reference evidence="1 2" key="1">
    <citation type="journal article" date="2021" name="Elife">
        <title>Chloroplast acquisition without the gene transfer in kleptoplastic sea slugs, Plakobranchus ocellatus.</title>
        <authorList>
            <person name="Maeda T."/>
            <person name="Takahashi S."/>
            <person name="Yoshida T."/>
            <person name="Shimamura S."/>
            <person name="Takaki Y."/>
            <person name="Nagai Y."/>
            <person name="Toyoda A."/>
            <person name="Suzuki Y."/>
            <person name="Arimoto A."/>
            <person name="Ishii H."/>
            <person name="Satoh N."/>
            <person name="Nishiyama T."/>
            <person name="Hasebe M."/>
            <person name="Maruyama T."/>
            <person name="Minagawa J."/>
            <person name="Obokata J."/>
            <person name="Shigenobu S."/>
        </authorList>
    </citation>
    <scope>NUCLEOTIDE SEQUENCE [LARGE SCALE GENOMIC DNA]</scope>
</reference>
<evidence type="ECO:0000313" key="2">
    <source>
        <dbReference type="Proteomes" id="UP000735302"/>
    </source>
</evidence>
<dbReference type="AlphaFoldDB" id="A0AAV4DGA0"/>
<proteinExistence type="predicted"/>